<evidence type="ECO:0000256" key="1">
    <source>
        <dbReference type="SAM" id="SignalP"/>
    </source>
</evidence>
<dbReference type="STRING" id="1670800.BSQ44_07445"/>
<evidence type="ECO:0000313" key="2">
    <source>
        <dbReference type="EMBL" id="APH71226.1"/>
    </source>
</evidence>
<dbReference type="AlphaFoldDB" id="A0A1L3SP96"/>
<protein>
    <submittedName>
        <fullName evidence="2">Uncharacterized protein</fullName>
    </submittedName>
</protein>
<evidence type="ECO:0000313" key="3">
    <source>
        <dbReference type="Proteomes" id="UP000182840"/>
    </source>
</evidence>
<reference evidence="3" key="1">
    <citation type="submission" date="2016-11" db="EMBL/GenBank/DDBJ databases">
        <title>Mesorhizobium oceanicum sp. nov., isolated from deep seawater in South China Sea.</title>
        <authorList>
            <person name="Fu G.-Y."/>
        </authorList>
    </citation>
    <scope>NUCLEOTIDE SEQUENCE [LARGE SCALE GENOMIC DNA]</scope>
    <source>
        <strain evidence="3">B7</strain>
    </source>
</reference>
<name>A0A1L3SP96_9HYPH</name>
<dbReference type="RefSeq" id="WP_072602645.1">
    <property type="nucleotide sequence ID" value="NZ_CP018171.1"/>
</dbReference>
<proteinExistence type="predicted"/>
<accession>A0A1L3SP96</accession>
<dbReference type="OrthoDB" id="7998706at2"/>
<sequence>MKMNILCAALIASSAAFAGLATTTTTAIAGQWKNCNHEGGFCNPSGYTTKIRYGVNGRWKVKNTTGGAWCTNQTFGDPAPGRRKNCDAYYPNWETCTHEGGFCKVGAGTSVRYGTSPHKSGRYYQKKAGNGGIWCDNHNFGDPVMGKRKNCWVLK</sequence>
<gene>
    <name evidence="2" type="ORF">BSQ44_07445</name>
</gene>
<keyword evidence="1" id="KW-0732">Signal</keyword>
<dbReference type="Proteomes" id="UP000182840">
    <property type="component" value="Chromosome"/>
</dbReference>
<keyword evidence="3" id="KW-1185">Reference proteome</keyword>
<organism evidence="2 3">
    <name type="scientific">Aquibium oceanicum</name>
    <dbReference type="NCBI Taxonomy" id="1670800"/>
    <lineage>
        <taxon>Bacteria</taxon>
        <taxon>Pseudomonadati</taxon>
        <taxon>Pseudomonadota</taxon>
        <taxon>Alphaproteobacteria</taxon>
        <taxon>Hyphomicrobiales</taxon>
        <taxon>Phyllobacteriaceae</taxon>
        <taxon>Aquibium</taxon>
    </lineage>
</organism>
<dbReference type="KEGG" id="meso:BSQ44_07445"/>
<feature type="signal peptide" evidence="1">
    <location>
        <begin position="1"/>
        <end position="18"/>
    </location>
</feature>
<feature type="chain" id="PRO_5009856947" evidence="1">
    <location>
        <begin position="19"/>
        <end position="155"/>
    </location>
</feature>
<dbReference type="EMBL" id="CP018171">
    <property type="protein sequence ID" value="APH71226.1"/>
    <property type="molecule type" value="Genomic_DNA"/>
</dbReference>